<feature type="compositionally biased region" description="Acidic residues" evidence="1">
    <location>
        <begin position="51"/>
        <end position="70"/>
    </location>
</feature>
<gene>
    <name evidence="2" type="ORF">GMDG_00658</name>
</gene>
<dbReference type="EMBL" id="GL573175">
    <property type="protein sequence ID" value="ELR09476.1"/>
    <property type="molecule type" value="Genomic_DNA"/>
</dbReference>
<evidence type="ECO:0000313" key="2">
    <source>
        <dbReference type="EMBL" id="ELR09476.1"/>
    </source>
</evidence>
<protein>
    <submittedName>
        <fullName evidence="2">Uncharacterized protein</fullName>
    </submittedName>
</protein>
<evidence type="ECO:0000313" key="3">
    <source>
        <dbReference type="Proteomes" id="UP000011064"/>
    </source>
</evidence>
<dbReference type="InParanoid" id="L8GBQ5"/>
<keyword evidence="3" id="KW-1185">Reference proteome</keyword>
<dbReference type="HOGENOM" id="CLU_2607017_0_0_1"/>
<feature type="compositionally biased region" description="Low complexity" evidence="1">
    <location>
        <begin position="37"/>
        <end position="47"/>
    </location>
</feature>
<dbReference type="AlphaFoldDB" id="L8GBQ5"/>
<dbReference type="VEuPathDB" id="FungiDB:GMDG_00658"/>
<dbReference type="Proteomes" id="UP000011064">
    <property type="component" value="Unassembled WGS sequence"/>
</dbReference>
<reference evidence="3" key="1">
    <citation type="submission" date="2010-09" db="EMBL/GenBank/DDBJ databases">
        <title>The genome sequence of Geomyces destructans 20631-21.</title>
        <authorList>
            <consortium name="The Broad Institute Genome Sequencing Platform"/>
            <person name="Cuomo C.A."/>
            <person name="Blehert D.S."/>
            <person name="Lorch J.M."/>
            <person name="Young S.K."/>
            <person name="Zeng Q."/>
            <person name="Gargeya S."/>
            <person name="Fitzgerald M."/>
            <person name="Haas B."/>
            <person name="Abouelleil A."/>
            <person name="Alvarado L."/>
            <person name="Arachchi H.M."/>
            <person name="Berlin A."/>
            <person name="Brown A."/>
            <person name="Chapman S.B."/>
            <person name="Chen Z."/>
            <person name="Dunbar C."/>
            <person name="Freedman E."/>
            <person name="Gearin G."/>
            <person name="Gellesch M."/>
            <person name="Goldberg J."/>
            <person name="Griggs A."/>
            <person name="Gujja S."/>
            <person name="Heiman D."/>
            <person name="Howarth C."/>
            <person name="Larson L."/>
            <person name="Lui A."/>
            <person name="MacDonald P.J.P."/>
            <person name="Montmayeur A."/>
            <person name="Murphy C."/>
            <person name="Neiman D."/>
            <person name="Pearson M."/>
            <person name="Priest M."/>
            <person name="Roberts A."/>
            <person name="Saif S."/>
            <person name="Shea T."/>
            <person name="Shenoy N."/>
            <person name="Sisk P."/>
            <person name="Stolte C."/>
            <person name="Sykes S."/>
            <person name="Wortman J."/>
            <person name="Nusbaum C."/>
            <person name="Birren B."/>
        </authorList>
    </citation>
    <scope>NUCLEOTIDE SEQUENCE [LARGE SCALE GENOMIC DNA]</scope>
    <source>
        <strain evidence="3">ATCC MYA-4855 / 20631-21</strain>
    </source>
</reference>
<sequence>MQAPVFDTKIVLLINDEGAAYGPCDASNEGEIDSEVDAAPAAPESAARGVDDEDNEDAEEGEGNENECWDGADGALGGE</sequence>
<evidence type="ECO:0000256" key="1">
    <source>
        <dbReference type="SAM" id="MobiDB-lite"/>
    </source>
</evidence>
<proteinExistence type="predicted"/>
<name>L8GBQ5_PSED2</name>
<accession>L8GBQ5</accession>
<feature type="region of interest" description="Disordered" evidence="1">
    <location>
        <begin position="19"/>
        <end position="79"/>
    </location>
</feature>
<organism evidence="2 3">
    <name type="scientific">Pseudogymnoascus destructans (strain ATCC MYA-4855 / 20631-21)</name>
    <name type="common">Bat white-nose syndrome fungus</name>
    <name type="synonym">Geomyces destructans</name>
    <dbReference type="NCBI Taxonomy" id="658429"/>
    <lineage>
        <taxon>Eukaryota</taxon>
        <taxon>Fungi</taxon>
        <taxon>Dikarya</taxon>
        <taxon>Ascomycota</taxon>
        <taxon>Pezizomycotina</taxon>
        <taxon>Leotiomycetes</taxon>
        <taxon>Thelebolales</taxon>
        <taxon>Thelebolaceae</taxon>
        <taxon>Pseudogymnoascus</taxon>
    </lineage>
</organism>